<dbReference type="EMBL" id="CM000761">
    <property type="protein sequence ID" value="OQU88886.1"/>
    <property type="molecule type" value="Genomic_DNA"/>
</dbReference>
<dbReference type="Proteomes" id="UP000000768">
    <property type="component" value="Chromosome 2"/>
</dbReference>
<name>A0A1W0W3E3_SORBI</name>
<dbReference type="Gramene" id="OQU88886">
    <property type="protein sequence ID" value="OQU88886"/>
    <property type="gene ID" value="SORBI_3002G115050"/>
</dbReference>
<dbReference type="InParanoid" id="A0A1W0W3E3"/>
<evidence type="ECO:0000256" key="1">
    <source>
        <dbReference type="SAM" id="Phobius"/>
    </source>
</evidence>
<keyword evidence="3" id="KW-1185">Reference proteome</keyword>
<protein>
    <submittedName>
        <fullName evidence="2">Uncharacterized protein</fullName>
    </submittedName>
</protein>
<proteinExistence type="predicted"/>
<evidence type="ECO:0000313" key="3">
    <source>
        <dbReference type="Proteomes" id="UP000000768"/>
    </source>
</evidence>
<keyword evidence="1" id="KW-1133">Transmembrane helix</keyword>
<reference evidence="3" key="2">
    <citation type="journal article" date="2018" name="Plant J.">
        <title>The Sorghum bicolor reference genome: improved assembly, gene annotations, a transcriptome atlas, and signatures of genome organization.</title>
        <authorList>
            <person name="McCormick R.F."/>
            <person name="Truong S.K."/>
            <person name="Sreedasyam A."/>
            <person name="Jenkins J."/>
            <person name="Shu S."/>
            <person name="Sims D."/>
            <person name="Kennedy M."/>
            <person name="Amirebrahimi M."/>
            <person name="Weers B.D."/>
            <person name="McKinley B."/>
            <person name="Mattison A."/>
            <person name="Morishige D.T."/>
            <person name="Grimwood J."/>
            <person name="Schmutz J."/>
            <person name="Mullet J.E."/>
        </authorList>
    </citation>
    <scope>NUCLEOTIDE SEQUENCE [LARGE SCALE GENOMIC DNA]</scope>
    <source>
        <strain evidence="3">cv. BTx623</strain>
    </source>
</reference>
<evidence type="ECO:0000313" key="2">
    <source>
        <dbReference type="EMBL" id="OQU88886.1"/>
    </source>
</evidence>
<keyword evidence="1" id="KW-0472">Membrane</keyword>
<sequence>MIFCLLNGWQSISCCFGMHTSEFSFTPLGYSSETISFYASTFFASFLIFCIHHTRRFIRIGKTGNQPKKRKNAARK</sequence>
<organism evidence="2 3">
    <name type="scientific">Sorghum bicolor</name>
    <name type="common">Sorghum</name>
    <name type="synonym">Sorghum vulgare</name>
    <dbReference type="NCBI Taxonomy" id="4558"/>
    <lineage>
        <taxon>Eukaryota</taxon>
        <taxon>Viridiplantae</taxon>
        <taxon>Streptophyta</taxon>
        <taxon>Embryophyta</taxon>
        <taxon>Tracheophyta</taxon>
        <taxon>Spermatophyta</taxon>
        <taxon>Magnoliopsida</taxon>
        <taxon>Liliopsida</taxon>
        <taxon>Poales</taxon>
        <taxon>Poaceae</taxon>
        <taxon>PACMAD clade</taxon>
        <taxon>Panicoideae</taxon>
        <taxon>Andropogonodae</taxon>
        <taxon>Andropogoneae</taxon>
        <taxon>Sorghinae</taxon>
        <taxon>Sorghum</taxon>
    </lineage>
</organism>
<dbReference type="AlphaFoldDB" id="A0A1W0W3E3"/>
<reference evidence="2 3" key="1">
    <citation type="journal article" date="2009" name="Nature">
        <title>The Sorghum bicolor genome and the diversification of grasses.</title>
        <authorList>
            <person name="Paterson A.H."/>
            <person name="Bowers J.E."/>
            <person name="Bruggmann R."/>
            <person name="Dubchak I."/>
            <person name="Grimwood J."/>
            <person name="Gundlach H."/>
            <person name="Haberer G."/>
            <person name="Hellsten U."/>
            <person name="Mitros T."/>
            <person name="Poliakov A."/>
            <person name="Schmutz J."/>
            <person name="Spannagl M."/>
            <person name="Tang H."/>
            <person name="Wang X."/>
            <person name="Wicker T."/>
            <person name="Bharti A.K."/>
            <person name="Chapman J."/>
            <person name="Feltus F.A."/>
            <person name="Gowik U."/>
            <person name="Grigoriev I.V."/>
            <person name="Lyons E."/>
            <person name="Maher C.A."/>
            <person name="Martis M."/>
            <person name="Narechania A."/>
            <person name="Otillar R.P."/>
            <person name="Penning B.W."/>
            <person name="Salamov A.A."/>
            <person name="Wang Y."/>
            <person name="Zhang L."/>
            <person name="Carpita N.C."/>
            <person name="Freeling M."/>
            <person name="Gingle A.R."/>
            <person name="Hash C.T."/>
            <person name="Keller B."/>
            <person name="Klein P."/>
            <person name="Kresovich S."/>
            <person name="McCann M.C."/>
            <person name="Ming R."/>
            <person name="Peterson D.G."/>
            <person name="Mehboob-ur-Rahman"/>
            <person name="Ware D."/>
            <person name="Westhoff P."/>
            <person name="Mayer K.F."/>
            <person name="Messing J."/>
            <person name="Rokhsar D.S."/>
        </authorList>
    </citation>
    <scope>NUCLEOTIDE SEQUENCE [LARGE SCALE GENOMIC DNA]</scope>
    <source>
        <strain evidence="3">cv. BTx623</strain>
    </source>
</reference>
<gene>
    <name evidence="2" type="ORF">SORBI_3002G115050</name>
</gene>
<feature type="transmembrane region" description="Helical" evidence="1">
    <location>
        <begin position="35"/>
        <end position="52"/>
    </location>
</feature>
<keyword evidence="1" id="KW-0812">Transmembrane</keyword>
<accession>A0A1W0W3E3</accession>